<dbReference type="InterPro" id="IPR011765">
    <property type="entry name" value="Pept_M16_N"/>
</dbReference>
<dbReference type="InterPro" id="IPR001431">
    <property type="entry name" value="Pept_M16_Zn_BS"/>
</dbReference>
<keyword evidence="9" id="KW-0732">Signal</keyword>
<dbReference type="InterPro" id="IPR050626">
    <property type="entry name" value="Peptidase_M16"/>
</dbReference>
<dbReference type="RefSeq" id="WP_157297756.1">
    <property type="nucleotide sequence ID" value="NZ_BAAAZB010000005.1"/>
</dbReference>
<accession>A0A6N8J2R7</accession>
<evidence type="ECO:0000256" key="1">
    <source>
        <dbReference type="ARBA" id="ARBA00001947"/>
    </source>
</evidence>
<sequence>MIKFCCSIATLAILLSGVANAQVVPLDPGVTVGKLPNGFTYYIRKNNTPEQRAVMYLVNKVGSILETDEQRGLAHFLEHMAFNGTAHYPKNELVDYLQKAGVRFGADLNAYTGFDETVFQLPVSTEDKTVFRNAIQVMRDWAQSVTLSDEEIDNERGVILEEKRQKLGASQRIQAMTMPLAVNQSLYADRLPIGTEEVLRNFKHEELREFYHDWYRPDQQALIIVGDVNVQQVEKTIKSMFSDLRVPAHPRERKHVTIPLTGKNQFLTLTDPELVTTRFQVTMKRPALEMKTREQFTESLKRTLFNMMISNRLNEQAQLAAAPFLSAGGSVGQMMANLDAFSGQVVLKPGQTERGIKAYWTELVRVQQYGFTETELQRAKINFMSSLELNYKEREKTPSEAYVREYVDHFLHDVGSPGIAYEYALYKSVTDTLTVKGIPQYFSDINRDIVITTNDKQKDSLPSEAMVSSWLKEAASAPLTAYVDKTINRTALLDKAPVPGTITSETFIKDLGITDIVLSNGMRVLLKPTTFKKDQVAFQGFGPGGLSLVSDADFYAGSIASTLISASGVADMSQQELRKMLTGKNVSISPFIGEISEGISGGASTEDLETALQLTYLYFTSPRKDPVVFNNMIEQARLSYSSNNNSPRKIYGDTLSAILGNYHFRKVQMPLEQLNALDADQAMAVYKSRFSDASNFTFTFVGNFDTATIKPLLEKYLGALPALYKNEALKDLQLDYPQGRISRKIVAGKEPQSIVTLAFSGTFKYDMTTSDQMKALAGILTIRLTERLREQEAGVYNVNVNANTRKLPTGEYIFMINFICDPRNVESLILSANSEIMKLKTEGPAEDDITKYKAGYKSSAERALKDNGFWLNYISSSLMNQEALQLPDIKNRQQKITAESLQQTAVKYLNNSNYIRVIQIPVN</sequence>
<dbReference type="EMBL" id="WRXO01000001">
    <property type="protein sequence ID" value="MVT39051.1"/>
    <property type="molecule type" value="Genomic_DNA"/>
</dbReference>
<dbReference type="PANTHER" id="PTHR43690">
    <property type="entry name" value="NARDILYSIN"/>
    <property type="match status" value="1"/>
</dbReference>
<dbReference type="InterPro" id="IPR007863">
    <property type="entry name" value="Peptidase_M16_C"/>
</dbReference>
<dbReference type="AlphaFoldDB" id="A0A6N8J2R7"/>
<keyword evidence="3" id="KW-0645">Protease</keyword>
<dbReference type="SUPFAM" id="SSF63411">
    <property type="entry name" value="LuxS/MPP-like metallohydrolase"/>
    <property type="match status" value="4"/>
</dbReference>
<evidence type="ECO:0000259" key="11">
    <source>
        <dbReference type="Pfam" id="PF05193"/>
    </source>
</evidence>
<evidence type="ECO:0000256" key="2">
    <source>
        <dbReference type="ARBA" id="ARBA00007261"/>
    </source>
</evidence>
<evidence type="ECO:0000256" key="4">
    <source>
        <dbReference type="ARBA" id="ARBA00022723"/>
    </source>
</evidence>
<keyword evidence="6" id="KW-0862">Zinc</keyword>
<keyword evidence="13" id="KW-1185">Reference proteome</keyword>
<dbReference type="Gene3D" id="3.30.830.10">
    <property type="entry name" value="Metalloenzyme, LuxS/M16 peptidase-like"/>
    <property type="match status" value="4"/>
</dbReference>
<proteinExistence type="inferred from homology"/>
<feature type="chain" id="PRO_5026884062" evidence="9">
    <location>
        <begin position="22"/>
        <end position="923"/>
    </location>
</feature>
<feature type="domain" description="Peptidase M16 C-terminal" evidence="11">
    <location>
        <begin position="677"/>
        <end position="855"/>
    </location>
</feature>
<feature type="domain" description="Peptidase M16 C-terminal" evidence="11">
    <location>
        <begin position="202"/>
        <end position="381"/>
    </location>
</feature>
<name>A0A6N8J2R7_9BACT</name>
<gene>
    <name evidence="12" type="ORF">GO495_00525</name>
</gene>
<keyword evidence="5" id="KW-0378">Hydrolase</keyword>
<dbReference type="PANTHER" id="PTHR43690:SF34">
    <property type="entry name" value="ZINC PROTEASE PQQL-LIKE"/>
    <property type="match status" value="1"/>
</dbReference>
<evidence type="ECO:0000259" key="10">
    <source>
        <dbReference type="Pfam" id="PF00675"/>
    </source>
</evidence>
<comment type="cofactor">
    <cofactor evidence="1">
        <name>Zn(2+)</name>
        <dbReference type="ChEBI" id="CHEBI:29105"/>
    </cofactor>
</comment>
<dbReference type="InterPro" id="IPR011249">
    <property type="entry name" value="Metalloenz_LuxS/M16"/>
</dbReference>
<evidence type="ECO:0000313" key="13">
    <source>
        <dbReference type="Proteomes" id="UP000468388"/>
    </source>
</evidence>
<feature type="domain" description="Peptidase M16 N-terminal" evidence="10">
    <location>
        <begin position="45"/>
        <end position="163"/>
    </location>
</feature>
<dbReference type="OrthoDB" id="9811314at2"/>
<dbReference type="PROSITE" id="PS00143">
    <property type="entry name" value="INSULINASE"/>
    <property type="match status" value="1"/>
</dbReference>
<keyword evidence="7" id="KW-0482">Metalloprotease</keyword>
<evidence type="ECO:0000256" key="7">
    <source>
        <dbReference type="ARBA" id="ARBA00023049"/>
    </source>
</evidence>
<dbReference type="GO" id="GO:0004222">
    <property type="term" value="F:metalloendopeptidase activity"/>
    <property type="evidence" value="ECO:0007669"/>
    <property type="project" value="InterPro"/>
</dbReference>
<comment type="caution">
    <text evidence="12">The sequence shown here is derived from an EMBL/GenBank/DDBJ whole genome shotgun (WGS) entry which is preliminary data.</text>
</comment>
<protein>
    <submittedName>
        <fullName evidence="12">Insulinase family protein</fullName>
    </submittedName>
</protein>
<reference evidence="12 13" key="1">
    <citation type="submission" date="2019-12" db="EMBL/GenBank/DDBJ databases">
        <title>The draft genomic sequence of strain Chitinophaga oryziterrae JCM 16595.</title>
        <authorList>
            <person name="Zhang X."/>
        </authorList>
    </citation>
    <scope>NUCLEOTIDE SEQUENCE [LARGE SCALE GENOMIC DNA]</scope>
    <source>
        <strain evidence="12 13">JCM 16595</strain>
    </source>
</reference>
<evidence type="ECO:0000256" key="8">
    <source>
        <dbReference type="RuleBase" id="RU004447"/>
    </source>
</evidence>
<evidence type="ECO:0000256" key="9">
    <source>
        <dbReference type="SAM" id="SignalP"/>
    </source>
</evidence>
<dbReference type="GO" id="GO:0046872">
    <property type="term" value="F:metal ion binding"/>
    <property type="evidence" value="ECO:0007669"/>
    <property type="project" value="UniProtKB-KW"/>
</dbReference>
<evidence type="ECO:0000313" key="12">
    <source>
        <dbReference type="EMBL" id="MVT39051.1"/>
    </source>
</evidence>
<comment type="similarity">
    <text evidence="2 8">Belongs to the peptidase M16 family.</text>
</comment>
<keyword evidence="4" id="KW-0479">Metal-binding</keyword>
<dbReference type="Pfam" id="PF05193">
    <property type="entry name" value="Peptidase_M16_C"/>
    <property type="match status" value="2"/>
</dbReference>
<dbReference type="GO" id="GO:0006508">
    <property type="term" value="P:proteolysis"/>
    <property type="evidence" value="ECO:0007669"/>
    <property type="project" value="UniProtKB-KW"/>
</dbReference>
<organism evidence="12 13">
    <name type="scientific">Chitinophaga oryziterrae</name>
    <dbReference type="NCBI Taxonomy" id="1031224"/>
    <lineage>
        <taxon>Bacteria</taxon>
        <taxon>Pseudomonadati</taxon>
        <taxon>Bacteroidota</taxon>
        <taxon>Chitinophagia</taxon>
        <taxon>Chitinophagales</taxon>
        <taxon>Chitinophagaceae</taxon>
        <taxon>Chitinophaga</taxon>
    </lineage>
</organism>
<evidence type="ECO:0000256" key="3">
    <source>
        <dbReference type="ARBA" id="ARBA00022670"/>
    </source>
</evidence>
<evidence type="ECO:0000256" key="6">
    <source>
        <dbReference type="ARBA" id="ARBA00022833"/>
    </source>
</evidence>
<dbReference type="Pfam" id="PF00675">
    <property type="entry name" value="Peptidase_M16"/>
    <property type="match status" value="1"/>
</dbReference>
<feature type="signal peptide" evidence="9">
    <location>
        <begin position="1"/>
        <end position="21"/>
    </location>
</feature>
<dbReference type="Proteomes" id="UP000468388">
    <property type="component" value="Unassembled WGS sequence"/>
</dbReference>
<evidence type="ECO:0000256" key="5">
    <source>
        <dbReference type="ARBA" id="ARBA00022801"/>
    </source>
</evidence>